<dbReference type="SUPFAM" id="SSF56112">
    <property type="entry name" value="Protein kinase-like (PK-like)"/>
    <property type="match status" value="1"/>
</dbReference>
<evidence type="ECO:0000313" key="3">
    <source>
        <dbReference type="Proteomes" id="UP000472277"/>
    </source>
</evidence>
<dbReference type="OMA" id="VMEENFE"/>
<organism evidence="2 3">
    <name type="scientific">Salmo trutta</name>
    <name type="common">Brown trout</name>
    <dbReference type="NCBI Taxonomy" id="8032"/>
    <lineage>
        <taxon>Eukaryota</taxon>
        <taxon>Metazoa</taxon>
        <taxon>Chordata</taxon>
        <taxon>Craniata</taxon>
        <taxon>Vertebrata</taxon>
        <taxon>Euteleostomi</taxon>
        <taxon>Actinopterygii</taxon>
        <taxon>Neopterygii</taxon>
        <taxon>Teleostei</taxon>
        <taxon>Protacanthopterygii</taxon>
        <taxon>Salmoniformes</taxon>
        <taxon>Salmonidae</taxon>
        <taxon>Salmoninae</taxon>
        <taxon>Salmo</taxon>
    </lineage>
</organism>
<evidence type="ECO:0000259" key="1">
    <source>
        <dbReference type="PROSITE" id="PS50011"/>
    </source>
</evidence>
<dbReference type="SMART" id="SM00220">
    <property type="entry name" value="S_TKc"/>
    <property type="match status" value="1"/>
</dbReference>
<reference evidence="2" key="2">
    <citation type="submission" date="2025-09" db="UniProtKB">
        <authorList>
            <consortium name="Ensembl"/>
        </authorList>
    </citation>
    <scope>IDENTIFICATION</scope>
</reference>
<dbReference type="AlphaFoldDB" id="A0A674EVL4"/>
<reference evidence="2" key="1">
    <citation type="submission" date="2025-08" db="UniProtKB">
        <authorList>
            <consortium name="Ensembl"/>
        </authorList>
    </citation>
    <scope>IDENTIFICATION</scope>
</reference>
<sequence>MWGCFRGSISEVRVAQHCRTLRLVAVKCIGKRVLKGKEGMLENEIAALRRIIHPNMVMEENFETSSKLYFVMTLSGFWTVFWRGGATQRDASRVLLQVLEAPENLLYQTLSIDSKIVSDFACGPPAYLLQQKSYDKEVDLWALGCSRLCGCPLFNDHNDSHMYMLIIKAEYEFDSKSAIDFIPRMLQKEPEIRYNCEQNNIHESVSEQIQKNFAKSKWKVRHSMLSEKNVAVEEEANIQTKATLQGEGRMA</sequence>
<dbReference type="GeneTree" id="ENSGT00940000156776"/>
<name>A0A674EVL4_SALTR</name>
<dbReference type="InterPro" id="IPR000719">
    <property type="entry name" value="Prot_kinase_dom"/>
</dbReference>
<keyword evidence="3" id="KW-1185">Reference proteome</keyword>
<dbReference type="GO" id="GO:0004672">
    <property type="term" value="F:protein kinase activity"/>
    <property type="evidence" value="ECO:0007669"/>
    <property type="project" value="InterPro"/>
</dbReference>
<dbReference type="Ensembl" id="ENSSTUT00000120216.1">
    <property type="protein sequence ID" value="ENSSTUP00000112306.1"/>
    <property type="gene ID" value="ENSSTUG00000049669.1"/>
</dbReference>
<protein>
    <submittedName>
        <fullName evidence="2">Pregnancy up-regulated nonubiquitous CaM kinase</fullName>
    </submittedName>
</protein>
<proteinExistence type="predicted"/>
<dbReference type="Gene3D" id="3.30.200.20">
    <property type="entry name" value="Phosphorylase Kinase, domain 1"/>
    <property type="match status" value="1"/>
</dbReference>
<accession>A0A674EVL4</accession>
<dbReference type="Proteomes" id="UP000472277">
    <property type="component" value="Chromosome 30"/>
</dbReference>
<dbReference type="InParanoid" id="A0A674EVL4"/>
<dbReference type="Gene3D" id="1.10.510.10">
    <property type="entry name" value="Transferase(Phosphotransferase) domain 1"/>
    <property type="match status" value="1"/>
</dbReference>
<dbReference type="InterPro" id="IPR011009">
    <property type="entry name" value="Kinase-like_dom_sf"/>
</dbReference>
<evidence type="ECO:0000313" key="2">
    <source>
        <dbReference type="Ensembl" id="ENSSTUP00000112306.1"/>
    </source>
</evidence>
<feature type="domain" description="Protein kinase" evidence="1">
    <location>
        <begin position="1"/>
        <end position="205"/>
    </location>
</feature>
<dbReference type="PANTHER" id="PTHR24347">
    <property type="entry name" value="SERINE/THREONINE-PROTEIN KINASE"/>
    <property type="match status" value="1"/>
</dbReference>
<dbReference type="PROSITE" id="PS50011">
    <property type="entry name" value="PROTEIN_KINASE_DOM"/>
    <property type="match status" value="1"/>
</dbReference>
<dbReference type="GO" id="GO:0005524">
    <property type="term" value="F:ATP binding"/>
    <property type="evidence" value="ECO:0007669"/>
    <property type="project" value="InterPro"/>
</dbReference>